<dbReference type="PANTHER" id="PTHR33327:SF3">
    <property type="entry name" value="RNA-DIRECTED DNA POLYMERASE"/>
    <property type="match status" value="1"/>
</dbReference>
<dbReference type="InterPro" id="IPR021109">
    <property type="entry name" value="Peptidase_aspartic_dom_sf"/>
</dbReference>
<protein>
    <recommendedName>
        <fullName evidence="3">Peptidase A2 domain-containing protein</fullName>
    </recommendedName>
</protein>
<accession>A0A2J7QFJ9</accession>
<gene>
    <name evidence="1" type="ORF">B7P43_G02438</name>
</gene>
<dbReference type="OrthoDB" id="6423099at2759"/>
<reference evidence="1 2" key="1">
    <citation type="submission" date="2017-12" db="EMBL/GenBank/DDBJ databases">
        <title>Hemimetabolous genomes reveal molecular basis of termite eusociality.</title>
        <authorList>
            <person name="Harrison M.C."/>
            <person name="Jongepier E."/>
            <person name="Robertson H.M."/>
            <person name="Arning N."/>
            <person name="Bitard-Feildel T."/>
            <person name="Chao H."/>
            <person name="Childers C.P."/>
            <person name="Dinh H."/>
            <person name="Doddapaneni H."/>
            <person name="Dugan S."/>
            <person name="Gowin J."/>
            <person name="Greiner C."/>
            <person name="Han Y."/>
            <person name="Hu H."/>
            <person name="Hughes D.S.T."/>
            <person name="Huylmans A.-K."/>
            <person name="Kemena C."/>
            <person name="Kremer L.P.M."/>
            <person name="Lee S.L."/>
            <person name="Lopez-Ezquerra A."/>
            <person name="Mallet L."/>
            <person name="Monroy-Kuhn J.M."/>
            <person name="Moser A."/>
            <person name="Murali S.C."/>
            <person name="Muzny D.M."/>
            <person name="Otani S."/>
            <person name="Piulachs M.-D."/>
            <person name="Poelchau M."/>
            <person name="Qu J."/>
            <person name="Schaub F."/>
            <person name="Wada-Katsumata A."/>
            <person name="Worley K.C."/>
            <person name="Xie Q."/>
            <person name="Ylla G."/>
            <person name="Poulsen M."/>
            <person name="Gibbs R.A."/>
            <person name="Schal C."/>
            <person name="Richards S."/>
            <person name="Belles X."/>
            <person name="Korb J."/>
            <person name="Bornberg-Bauer E."/>
        </authorList>
    </citation>
    <scope>NUCLEOTIDE SEQUENCE [LARGE SCALE GENOMIC DNA]</scope>
    <source>
        <tissue evidence="1">Whole body</tissue>
    </source>
</reference>
<proteinExistence type="predicted"/>
<dbReference type="PANTHER" id="PTHR33327">
    <property type="entry name" value="ENDONUCLEASE"/>
    <property type="match status" value="1"/>
</dbReference>
<organism evidence="1 2">
    <name type="scientific">Cryptotermes secundus</name>
    <dbReference type="NCBI Taxonomy" id="105785"/>
    <lineage>
        <taxon>Eukaryota</taxon>
        <taxon>Metazoa</taxon>
        <taxon>Ecdysozoa</taxon>
        <taxon>Arthropoda</taxon>
        <taxon>Hexapoda</taxon>
        <taxon>Insecta</taxon>
        <taxon>Pterygota</taxon>
        <taxon>Neoptera</taxon>
        <taxon>Polyneoptera</taxon>
        <taxon>Dictyoptera</taxon>
        <taxon>Blattodea</taxon>
        <taxon>Blattoidea</taxon>
        <taxon>Termitoidae</taxon>
        <taxon>Kalotermitidae</taxon>
        <taxon>Cryptotermitinae</taxon>
        <taxon>Cryptotermes</taxon>
    </lineage>
</organism>
<dbReference type="GO" id="GO:0003676">
    <property type="term" value="F:nucleic acid binding"/>
    <property type="evidence" value="ECO:0007669"/>
    <property type="project" value="InterPro"/>
</dbReference>
<dbReference type="Gene3D" id="2.40.70.10">
    <property type="entry name" value="Acid Proteases"/>
    <property type="match status" value="1"/>
</dbReference>
<name>A0A2J7QFJ9_9NEOP</name>
<dbReference type="STRING" id="105785.A0A2J7QFJ9"/>
<comment type="caution">
    <text evidence="1">The sequence shown here is derived from an EMBL/GenBank/DDBJ whole genome shotgun (WGS) entry which is preliminary data.</text>
</comment>
<dbReference type="Gene3D" id="3.30.420.10">
    <property type="entry name" value="Ribonuclease H-like superfamily/Ribonuclease H"/>
    <property type="match status" value="1"/>
</dbReference>
<evidence type="ECO:0000313" key="1">
    <source>
        <dbReference type="EMBL" id="PNF27361.1"/>
    </source>
</evidence>
<dbReference type="Proteomes" id="UP000235965">
    <property type="component" value="Unassembled WGS sequence"/>
</dbReference>
<evidence type="ECO:0008006" key="3">
    <source>
        <dbReference type="Google" id="ProtNLM"/>
    </source>
</evidence>
<dbReference type="AlphaFoldDB" id="A0A2J7QFJ9"/>
<sequence length="424" mass="48047">MDSGRIEDLLQQYVTHMEVKQHDAGITSRPVPTETPRIAVRLRLGPTLRIGSSGHYHLSTRTRHLHPTEDRACEAAIPSPEQRIRQLLTVEEIGDRKPSQFLRYLKSLVPEVSDNVIRSVWTCRLPRNVQSFFAGQNESNLEAAALCADRISEVEVRPALASVDGPTDIGALRQRIQSQGLPPRRQQPPARQQIPLPGRRHIQYLLVPPPFRRSGTKLYSALLLPPAGKLTQRTSSAAHVCGTTGRLFIADRVSKRQFLVDTGSDHCVYPRRLVHRRMERTTYDLCAANGTTIHTYGWLPLSLNLGLRRELTWRFVVADVAHPMIGVDFLSHFGLLVDCRNNRILDGVTTLRLTVLTVLTDFFLFPHLKSTMKGHHFGTVDKVKEACTKALKDITKEAYHDAFDAWKSRWKRCIDSEGEYFEAF</sequence>
<dbReference type="InterPro" id="IPR036397">
    <property type="entry name" value="RNaseH_sf"/>
</dbReference>
<dbReference type="InParanoid" id="A0A2J7QFJ9"/>
<evidence type="ECO:0000313" key="2">
    <source>
        <dbReference type="Proteomes" id="UP000235965"/>
    </source>
</evidence>
<dbReference type="EMBL" id="NEVH01015297">
    <property type="protein sequence ID" value="PNF27361.1"/>
    <property type="molecule type" value="Genomic_DNA"/>
</dbReference>
<dbReference type="SUPFAM" id="SSF50630">
    <property type="entry name" value="Acid proteases"/>
    <property type="match status" value="1"/>
</dbReference>
<keyword evidence="2" id="KW-1185">Reference proteome</keyword>